<feature type="transmembrane region" description="Helical" evidence="4">
    <location>
        <begin position="14"/>
        <end position="32"/>
    </location>
</feature>
<keyword evidence="4" id="KW-0967">Endosome</keyword>
<comment type="function">
    <text evidence="4">Acts as a Mg(2+) transporter. Can also transport other divalent cations such as Fe(2+), Sr(2+), Ba(2+), Mn(2+) and Co(2+) but to a much less extent than Mg(2+).</text>
</comment>
<comment type="caution">
    <text evidence="4">Lacks conserved residue(s) required for the propagation of feature annotation.</text>
</comment>
<dbReference type="Pfam" id="PF05653">
    <property type="entry name" value="Mg_trans_NIPA"/>
    <property type="match status" value="1"/>
</dbReference>
<dbReference type="EMBL" id="QGKW02000276">
    <property type="protein sequence ID" value="KAF2606485.1"/>
    <property type="molecule type" value="Genomic_DNA"/>
</dbReference>
<comment type="subcellular location">
    <subcellularLocation>
        <location evidence="4">Cell membrane</location>
        <topology evidence="4">Multi-pass membrane protein</topology>
    </subcellularLocation>
    <subcellularLocation>
        <location evidence="4">Early endosome</location>
    </subcellularLocation>
</comment>
<feature type="non-terminal residue" evidence="5">
    <location>
        <position position="1"/>
    </location>
</feature>
<evidence type="ECO:0000256" key="3">
    <source>
        <dbReference type="ARBA" id="ARBA00023136"/>
    </source>
</evidence>
<evidence type="ECO:0000313" key="5">
    <source>
        <dbReference type="EMBL" id="KAF2606485.1"/>
    </source>
</evidence>
<evidence type="ECO:0000256" key="4">
    <source>
        <dbReference type="RuleBase" id="RU363078"/>
    </source>
</evidence>
<keyword evidence="4" id="KW-0460">Magnesium</keyword>
<keyword evidence="3 4" id="KW-0472">Membrane</keyword>
<keyword evidence="4" id="KW-0813">Transport</keyword>
<keyword evidence="4" id="KW-0406">Ion transport</keyword>
<proteinExistence type="inferred from homology"/>
<evidence type="ECO:0000256" key="1">
    <source>
        <dbReference type="ARBA" id="ARBA00022692"/>
    </source>
</evidence>
<comment type="subunit">
    <text evidence="4">Homodimer.</text>
</comment>
<feature type="transmembrane region" description="Helical" evidence="4">
    <location>
        <begin position="69"/>
        <end position="89"/>
    </location>
</feature>
<dbReference type="GO" id="GO:0005769">
    <property type="term" value="C:early endosome"/>
    <property type="evidence" value="ECO:0007669"/>
    <property type="project" value="UniProtKB-SubCell"/>
</dbReference>
<feature type="transmembrane region" description="Helical" evidence="4">
    <location>
        <begin position="44"/>
        <end position="63"/>
    </location>
</feature>
<evidence type="ECO:0000256" key="2">
    <source>
        <dbReference type="ARBA" id="ARBA00022989"/>
    </source>
</evidence>
<dbReference type="GO" id="GO:0005886">
    <property type="term" value="C:plasma membrane"/>
    <property type="evidence" value="ECO:0007669"/>
    <property type="project" value="UniProtKB-SubCell"/>
</dbReference>
<keyword evidence="2 4" id="KW-1133">Transmembrane helix</keyword>
<keyword evidence="1 4" id="KW-0812">Transmembrane</keyword>
<feature type="transmembrane region" description="Helical" evidence="4">
    <location>
        <begin position="101"/>
        <end position="121"/>
    </location>
</feature>
<dbReference type="Proteomes" id="UP000712281">
    <property type="component" value="Unassembled WGS sequence"/>
</dbReference>
<dbReference type="PANTHER" id="PTHR12570">
    <property type="match status" value="1"/>
</dbReference>
<accession>A0A8S9LHG8</accession>
<dbReference type="GO" id="GO:0015095">
    <property type="term" value="F:magnesium ion transmembrane transporter activity"/>
    <property type="evidence" value="ECO:0007669"/>
    <property type="project" value="UniProtKB-UniRule"/>
</dbReference>
<dbReference type="PANTHER" id="PTHR12570:SF84">
    <property type="entry name" value="MAGNESIUM TRANSPORTER NIPA4-RELATED"/>
    <property type="match status" value="1"/>
</dbReference>
<comment type="similarity">
    <text evidence="4">Belongs to the NIPA (TC 2.A.7) family.</text>
</comment>
<dbReference type="AlphaFoldDB" id="A0A8S9LHG8"/>
<gene>
    <name evidence="5" type="ORF">F2Q68_00045648</name>
</gene>
<name>A0A8S9LHG8_BRACR</name>
<protein>
    <recommendedName>
        <fullName evidence="4">Probable magnesium transporter</fullName>
    </recommendedName>
</protein>
<organism evidence="5 6">
    <name type="scientific">Brassica cretica</name>
    <name type="common">Mustard</name>
    <dbReference type="NCBI Taxonomy" id="69181"/>
    <lineage>
        <taxon>Eukaryota</taxon>
        <taxon>Viridiplantae</taxon>
        <taxon>Streptophyta</taxon>
        <taxon>Embryophyta</taxon>
        <taxon>Tracheophyta</taxon>
        <taxon>Spermatophyta</taxon>
        <taxon>Magnoliopsida</taxon>
        <taxon>eudicotyledons</taxon>
        <taxon>Gunneridae</taxon>
        <taxon>Pentapetalae</taxon>
        <taxon>rosids</taxon>
        <taxon>malvids</taxon>
        <taxon>Brassicales</taxon>
        <taxon>Brassicaceae</taxon>
        <taxon>Brassiceae</taxon>
        <taxon>Brassica</taxon>
    </lineage>
</organism>
<dbReference type="InterPro" id="IPR008521">
    <property type="entry name" value="Mg_trans_NIPA"/>
</dbReference>
<reference evidence="5" key="1">
    <citation type="submission" date="2019-12" db="EMBL/GenBank/DDBJ databases">
        <title>Genome sequencing and annotation of Brassica cretica.</title>
        <authorList>
            <person name="Studholme D.J."/>
            <person name="Sarris P.F."/>
        </authorList>
    </citation>
    <scope>NUCLEOTIDE SEQUENCE</scope>
    <source>
        <strain evidence="5">PFS-001/15</strain>
        <tissue evidence="5">Leaf</tissue>
    </source>
</reference>
<comment type="caution">
    <text evidence="5">The sequence shown here is derived from an EMBL/GenBank/DDBJ whole genome shotgun (WGS) entry which is preliminary data.</text>
</comment>
<evidence type="ECO:0000313" key="6">
    <source>
        <dbReference type="Proteomes" id="UP000712281"/>
    </source>
</evidence>
<keyword evidence="4" id="KW-1003">Cell membrane</keyword>
<sequence length="129" mass="14327">MDYVLEVWNLATEPAFMCYGSLIIGAAVFLIIRFCPQYGQANVMVYSGICSLVGSLSALDTFNTTIVSLLYYVMLTSLTILASVIMTGIGKMVLKLSQERVVFVTILSESTYGYFISFTAMRNDNMHNE</sequence>